<keyword evidence="2" id="KW-1185">Reference proteome</keyword>
<evidence type="ECO:0000313" key="1">
    <source>
        <dbReference type="EMBL" id="MFC5470488.1"/>
    </source>
</evidence>
<reference evidence="2" key="1">
    <citation type="journal article" date="2019" name="Int. J. Syst. Evol. Microbiol.">
        <title>The Global Catalogue of Microorganisms (GCM) 10K type strain sequencing project: providing services to taxonomists for standard genome sequencing and annotation.</title>
        <authorList>
            <consortium name="The Broad Institute Genomics Platform"/>
            <consortium name="The Broad Institute Genome Sequencing Center for Infectious Disease"/>
            <person name="Wu L."/>
            <person name="Ma J."/>
        </authorList>
    </citation>
    <scope>NUCLEOTIDE SEQUENCE [LARGE SCALE GENOMIC DNA]</scope>
    <source>
        <strain evidence="2">CCUG 57113</strain>
    </source>
</reference>
<gene>
    <name evidence="1" type="ORF">ACFPPD_17485</name>
</gene>
<evidence type="ECO:0000313" key="2">
    <source>
        <dbReference type="Proteomes" id="UP001596105"/>
    </source>
</evidence>
<proteinExistence type="predicted"/>
<organism evidence="1 2">
    <name type="scientific">Cohnella suwonensis</name>
    <dbReference type="NCBI Taxonomy" id="696072"/>
    <lineage>
        <taxon>Bacteria</taxon>
        <taxon>Bacillati</taxon>
        <taxon>Bacillota</taxon>
        <taxon>Bacilli</taxon>
        <taxon>Bacillales</taxon>
        <taxon>Paenibacillaceae</taxon>
        <taxon>Cohnella</taxon>
    </lineage>
</organism>
<accession>A0ABW0LX81</accession>
<comment type="caution">
    <text evidence="1">The sequence shown here is derived from an EMBL/GenBank/DDBJ whole genome shotgun (WGS) entry which is preliminary data.</text>
</comment>
<protein>
    <submittedName>
        <fullName evidence="1">Uncharacterized protein</fullName>
    </submittedName>
</protein>
<dbReference type="Proteomes" id="UP001596105">
    <property type="component" value="Unassembled WGS sequence"/>
</dbReference>
<sequence>MDAMELVAFSVNGTEWRLRDVLKLACMEDGFTAVEDSIRSAVTLEFAERHNLSVDEQEWKAAHRRA</sequence>
<name>A0ABW0LX81_9BACL</name>
<dbReference type="RefSeq" id="WP_209749736.1">
    <property type="nucleotide sequence ID" value="NZ_JBHSMH010000066.1"/>
</dbReference>
<dbReference type="EMBL" id="JBHSMH010000066">
    <property type="protein sequence ID" value="MFC5470488.1"/>
    <property type="molecule type" value="Genomic_DNA"/>
</dbReference>